<dbReference type="InterPro" id="IPR001173">
    <property type="entry name" value="Glyco_trans_2-like"/>
</dbReference>
<dbReference type="CDD" id="cd00761">
    <property type="entry name" value="Glyco_tranf_GTA_type"/>
    <property type="match status" value="1"/>
</dbReference>
<dbReference type="SUPFAM" id="SSF53448">
    <property type="entry name" value="Nucleotide-diphospho-sugar transferases"/>
    <property type="match status" value="1"/>
</dbReference>
<dbReference type="AlphaFoldDB" id="A0A414W070"/>
<name>A0A414W070_9FIRM</name>
<keyword evidence="2" id="KW-0808">Transferase</keyword>
<gene>
    <name evidence="2" type="ORF">DW222_12150</name>
</gene>
<accession>A0A414W070</accession>
<evidence type="ECO:0000259" key="1">
    <source>
        <dbReference type="Pfam" id="PF00535"/>
    </source>
</evidence>
<sequence>MRPEISVIIPCFNAEIYIPRCIEKLEQQTFKSFEVVIVDDCSSDNSVELLRKIEKKTSLECLIIELNKNSGPGNARNIGIENARGNYVSFCDIDDYYEPDFLKIMYEEIKNQNAEIMMCNSKLLFKDGSERKNSYTEIFDKYKEKEDYLALSRSSLCYLLVKKDLFNNISIPELRNGEDIAVIPLLMLKASKIGHINYSLYTYYVRENSASSKPTKKSFQDLVTCFSIIESMWTDSYSDALEFIGIKTLLYSAVLIGFKANVNLKQIKEQIYCFTIENPNWYKNRYLRTMSKRHSLFLKLVKYKMYLFLNMYAKFHSIVMK</sequence>
<organism evidence="2 3">
    <name type="scientific">Blautia obeum</name>
    <dbReference type="NCBI Taxonomy" id="40520"/>
    <lineage>
        <taxon>Bacteria</taxon>
        <taxon>Bacillati</taxon>
        <taxon>Bacillota</taxon>
        <taxon>Clostridia</taxon>
        <taxon>Lachnospirales</taxon>
        <taxon>Lachnospiraceae</taxon>
        <taxon>Blautia</taxon>
    </lineage>
</organism>
<evidence type="ECO:0000313" key="3">
    <source>
        <dbReference type="Proteomes" id="UP000284024"/>
    </source>
</evidence>
<dbReference type="Pfam" id="PF00535">
    <property type="entry name" value="Glycos_transf_2"/>
    <property type="match status" value="1"/>
</dbReference>
<dbReference type="Gene3D" id="3.90.550.10">
    <property type="entry name" value="Spore Coat Polysaccharide Biosynthesis Protein SpsA, Chain A"/>
    <property type="match status" value="1"/>
</dbReference>
<evidence type="ECO:0000313" key="2">
    <source>
        <dbReference type="EMBL" id="RHH17416.1"/>
    </source>
</evidence>
<comment type="caution">
    <text evidence="2">The sequence shown here is derived from an EMBL/GenBank/DDBJ whole genome shotgun (WGS) entry which is preliminary data.</text>
</comment>
<dbReference type="Proteomes" id="UP000284024">
    <property type="component" value="Unassembled WGS sequence"/>
</dbReference>
<dbReference type="GO" id="GO:0016758">
    <property type="term" value="F:hexosyltransferase activity"/>
    <property type="evidence" value="ECO:0007669"/>
    <property type="project" value="UniProtKB-ARBA"/>
</dbReference>
<dbReference type="PANTHER" id="PTHR22916:SF3">
    <property type="entry name" value="UDP-GLCNAC:BETAGAL BETA-1,3-N-ACETYLGLUCOSAMINYLTRANSFERASE-LIKE PROTEIN 1"/>
    <property type="match status" value="1"/>
</dbReference>
<dbReference type="PANTHER" id="PTHR22916">
    <property type="entry name" value="GLYCOSYLTRANSFERASE"/>
    <property type="match status" value="1"/>
</dbReference>
<dbReference type="InterPro" id="IPR029044">
    <property type="entry name" value="Nucleotide-diphossugar_trans"/>
</dbReference>
<proteinExistence type="predicted"/>
<dbReference type="EMBL" id="QRJH01000006">
    <property type="protein sequence ID" value="RHH17416.1"/>
    <property type="molecule type" value="Genomic_DNA"/>
</dbReference>
<feature type="domain" description="Glycosyltransferase 2-like" evidence="1">
    <location>
        <begin position="6"/>
        <end position="166"/>
    </location>
</feature>
<reference evidence="2 3" key="1">
    <citation type="submission" date="2018-08" db="EMBL/GenBank/DDBJ databases">
        <title>A genome reference for cultivated species of the human gut microbiota.</title>
        <authorList>
            <person name="Zou Y."/>
            <person name="Xue W."/>
            <person name="Luo G."/>
        </authorList>
    </citation>
    <scope>NUCLEOTIDE SEQUENCE [LARGE SCALE GENOMIC DNA]</scope>
    <source>
        <strain evidence="2 3">AM18-2AC</strain>
    </source>
</reference>
<protein>
    <submittedName>
        <fullName evidence="2">Glycosyltransferase family 2 protein</fullName>
    </submittedName>
</protein>
<dbReference type="RefSeq" id="WP_118235916.1">
    <property type="nucleotide sequence ID" value="NZ_JAQDEF010000006.1"/>
</dbReference>